<feature type="region of interest" description="Disordered" evidence="1">
    <location>
        <begin position="513"/>
        <end position="539"/>
    </location>
</feature>
<feature type="region of interest" description="Disordered" evidence="1">
    <location>
        <begin position="161"/>
        <end position="193"/>
    </location>
</feature>
<evidence type="ECO:0000256" key="1">
    <source>
        <dbReference type="SAM" id="MobiDB-lite"/>
    </source>
</evidence>
<name>A0A834KUW9_VESPE</name>
<dbReference type="Proteomes" id="UP000600918">
    <property type="component" value="Unassembled WGS sequence"/>
</dbReference>
<evidence type="ECO:0000313" key="2">
    <source>
        <dbReference type="EMBL" id="KAF7410641.1"/>
    </source>
</evidence>
<comment type="caution">
    <text evidence="2">The sequence shown here is derived from an EMBL/GenBank/DDBJ whole genome shotgun (WGS) entry which is preliminary data.</text>
</comment>
<keyword evidence="3" id="KW-1185">Reference proteome</keyword>
<sequence>MRLKIREKSFPESPDFYYLLLAPFVRTKQKNILRRLTSSKDYCELVDFKRSFYRSELFDKFIKRHETIFPSVFEGKRILKLVRNYLLVQKLKTCHIYNTEEENTDNGENLSGSALRKEKHAGLVVYINGLDSTEVERISPGIAVCVAHRVRNKALASDMYSNATEEGMKSRRKGEKDKDDGGRAKGAAQLRGDQDTEEVCGTRGYSAFCLSFIREALHGNAAAELPTTANFSTMLVTLCCIRKHPTPEILVFSVVAATSSRSYVQPKQEKEKEDEDERRRSCERINKSLEDESITNRRLFAPSEEYDDGGKNDTIAISRGREYRSHVSRSTEEWWKVHHLTQKKILAKGGEFILDFRKLISALLQELQARPQAAAWILGAAYTTANITSTRSKRTNSITQTISLRWNQPIESLLLFRTKVYRVCKRLNRHWQQEASGHPTKVLPKSPIPNQRRGGKASSVPGGGPGRRNEEHSTLLYEVLRLRRRKVGWEHSSGFVDPRTGKQGVAGRSVEVVGSSSADDGGNDVGSHGSWSNCGKKGEPVSRQRWTLTRSVLKVAYCSTQSVLLLAKVAKYDRRNRETTLSAEASADGSKREG</sequence>
<accession>A0A834KUW9</accession>
<reference evidence="2" key="1">
    <citation type="journal article" date="2020" name="G3 (Bethesda)">
        <title>High-Quality Assemblies for Three Invasive Social Wasps from the &lt;i&gt;Vespula&lt;/i&gt; Genus.</title>
        <authorList>
            <person name="Harrop T.W.R."/>
            <person name="Guhlin J."/>
            <person name="McLaughlin G.M."/>
            <person name="Permina E."/>
            <person name="Stockwell P."/>
            <person name="Gilligan J."/>
            <person name="Le Lec M.F."/>
            <person name="Gruber M.A.M."/>
            <person name="Quinn O."/>
            <person name="Lovegrove M."/>
            <person name="Duncan E.J."/>
            <person name="Remnant E.J."/>
            <person name="Van Eeckhoven J."/>
            <person name="Graham B."/>
            <person name="Knapp R.A."/>
            <person name="Langford K.W."/>
            <person name="Kronenberg Z."/>
            <person name="Press M.O."/>
            <person name="Eacker S.M."/>
            <person name="Wilson-Rankin E.E."/>
            <person name="Purcell J."/>
            <person name="Lester P.J."/>
            <person name="Dearden P.K."/>
        </authorList>
    </citation>
    <scope>NUCLEOTIDE SEQUENCE</scope>
    <source>
        <strain evidence="2">Volc-1</strain>
    </source>
</reference>
<gene>
    <name evidence="2" type="ORF">H0235_013248</name>
</gene>
<dbReference type="AlphaFoldDB" id="A0A834KUW9"/>
<feature type="compositionally biased region" description="Basic and acidic residues" evidence="1">
    <location>
        <begin position="166"/>
        <end position="183"/>
    </location>
</feature>
<evidence type="ECO:0000313" key="3">
    <source>
        <dbReference type="Proteomes" id="UP000600918"/>
    </source>
</evidence>
<dbReference type="EMBL" id="JACSDY010000013">
    <property type="protein sequence ID" value="KAF7410641.1"/>
    <property type="molecule type" value="Genomic_DNA"/>
</dbReference>
<organism evidence="2 3">
    <name type="scientific">Vespula pensylvanica</name>
    <name type="common">Western yellow jacket</name>
    <name type="synonym">Wasp</name>
    <dbReference type="NCBI Taxonomy" id="30213"/>
    <lineage>
        <taxon>Eukaryota</taxon>
        <taxon>Metazoa</taxon>
        <taxon>Ecdysozoa</taxon>
        <taxon>Arthropoda</taxon>
        <taxon>Hexapoda</taxon>
        <taxon>Insecta</taxon>
        <taxon>Pterygota</taxon>
        <taxon>Neoptera</taxon>
        <taxon>Endopterygota</taxon>
        <taxon>Hymenoptera</taxon>
        <taxon>Apocrita</taxon>
        <taxon>Aculeata</taxon>
        <taxon>Vespoidea</taxon>
        <taxon>Vespidae</taxon>
        <taxon>Vespinae</taxon>
        <taxon>Vespula</taxon>
    </lineage>
</organism>
<protein>
    <submittedName>
        <fullName evidence="2">Uncharacterized protein</fullName>
    </submittedName>
</protein>
<proteinExistence type="predicted"/>
<feature type="region of interest" description="Disordered" evidence="1">
    <location>
        <begin position="434"/>
        <end position="472"/>
    </location>
</feature>